<name>A0A7H1NPB2_9PROT</name>
<dbReference type="EMBL" id="CP060244">
    <property type="protein sequence ID" value="QNT77622.1"/>
    <property type="molecule type" value="Genomic_DNA"/>
</dbReference>
<dbReference type="CDD" id="cd11524">
    <property type="entry name" value="SYLF"/>
    <property type="match status" value="1"/>
</dbReference>
<feature type="compositionally biased region" description="Low complexity" evidence="1">
    <location>
        <begin position="242"/>
        <end position="268"/>
    </location>
</feature>
<dbReference type="AlphaFoldDB" id="A0A7H1NPB2"/>
<reference evidence="4 5" key="1">
    <citation type="submission" date="2020-08" db="EMBL/GenBank/DDBJ databases">
        <title>Complete genome sequence of Entomobacter blattae G55GP.</title>
        <authorList>
            <person name="Poehlein A."/>
            <person name="Guzman J."/>
            <person name="Daniel R."/>
            <person name="Vilcinskas A."/>
        </authorList>
    </citation>
    <scope>NUCLEOTIDE SEQUENCE [LARGE SCALE GENOMIC DNA]</scope>
    <source>
        <strain evidence="4 5">G55GP</strain>
    </source>
</reference>
<proteinExistence type="predicted"/>
<evidence type="ECO:0000256" key="2">
    <source>
        <dbReference type="SAM" id="SignalP"/>
    </source>
</evidence>
<evidence type="ECO:0000259" key="3">
    <source>
        <dbReference type="Pfam" id="PF04366"/>
    </source>
</evidence>
<dbReference type="Proteomes" id="UP000516349">
    <property type="component" value="Chromosome"/>
</dbReference>
<keyword evidence="5" id="KW-1185">Reference proteome</keyword>
<protein>
    <submittedName>
        <fullName evidence="4">Las17-binding protein actin regulator</fullName>
    </submittedName>
</protein>
<dbReference type="Pfam" id="PF04366">
    <property type="entry name" value="Ysc84"/>
    <property type="match status" value="1"/>
</dbReference>
<feature type="chain" id="PRO_5028930636" evidence="2">
    <location>
        <begin position="32"/>
        <end position="310"/>
    </location>
</feature>
<dbReference type="PANTHER" id="PTHR15629">
    <property type="entry name" value="SH3YL1 PROTEIN"/>
    <property type="match status" value="1"/>
</dbReference>
<dbReference type="InterPro" id="IPR051702">
    <property type="entry name" value="SH3_domain_YSC84-like"/>
</dbReference>
<evidence type="ECO:0000313" key="4">
    <source>
        <dbReference type="EMBL" id="QNT77622.1"/>
    </source>
</evidence>
<feature type="compositionally biased region" description="Low complexity" evidence="1">
    <location>
        <begin position="291"/>
        <end position="303"/>
    </location>
</feature>
<evidence type="ECO:0000313" key="5">
    <source>
        <dbReference type="Proteomes" id="UP000516349"/>
    </source>
</evidence>
<keyword evidence="2" id="KW-0732">Signal</keyword>
<dbReference type="RefSeq" id="WP_203414061.1">
    <property type="nucleotide sequence ID" value="NZ_CP060244.1"/>
</dbReference>
<dbReference type="GO" id="GO:0035091">
    <property type="term" value="F:phosphatidylinositol binding"/>
    <property type="evidence" value="ECO:0007669"/>
    <property type="project" value="TreeGrafter"/>
</dbReference>
<feature type="region of interest" description="Disordered" evidence="1">
    <location>
        <begin position="242"/>
        <end position="310"/>
    </location>
</feature>
<accession>A0A7H1NPB2</accession>
<organism evidence="4 5">
    <name type="scientific">Entomobacter blattae</name>
    <dbReference type="NCBI Taxonomy" id="2762277"/>
    <lineage>
        <taxon>Bacteria</taxon>
        <taxon>Pseudomonadati</taxon>
        <taxon>Pseudomonadota</taxon>
        <taxon>Alphaproteobacteria</taxon>
        <taxon>Acetobacterales</taxon>
        <taxon>Acetobacteraceae</taxon>
        <taxon>Entomobacter</taxon>
    </lineage>
</organism>
<feature type="domain" description="Ysc84 actin-binding" evidence="3">
    <location>
        <begin position="124"/>
        <end position="240"/>
    </location>
</feature>
<evidence type="ECO:0000256" key="1">
    <source>
        <dbReference type="SAM" id="MobiDB-lite"/>
    </source>
</evidence>
<dbReference type="InterPro" id="IPR007461">
    <property type="entry name" value="Ysc84_actin-binding"/>
</dbReference>
<gene>
    <name evidence="4" type="ORF">JGUZn3_03710</name>
</gene>
<dbReference type="KEGG" id="ebla:JGUZn3_03710"/>
<sequence>MALKSFSSRISSLLALSLLLWGTTVLSPAWAASNDDDDDDITDQQSVVDKAALTVQDFFVASRGDDKNNVADLRKNLQNSKGIMICPSVFRLSLVFGGTDGNCVLLARDAKGSWSDPAFYTLSGGSFGLQLGVQDSQAIFFIMSRKGLRDLMDHQMHMGADASASLASMGGSSETGSDIIAQQKAKGLFAGVSLKGVKLGIDSGSNHSYYHQQVGPEDILITMRVNNPGADPLRAILNKYSAGGSTSSSADDDSTSSSGGEASSTPSSGPYPDNYDPEKSYSRQVKTTPLGTSKGKSSHSSTKQPVNLKP</sequence>
<feature type="signal peptide" evidence="2">
    <location>
        <begin position="1"/>
        <end position="31"/>
    </location>
</feature>
<dbReference type="PANTHER" id="PTHR15629:SF2">
    <property type="entry name" value="SH3 DOMAIN-CONTAINING YSC84-LIKE PROTEIN 1"/>
    <property type="match status" value="1"/>
</dbReference>